<dbReference type="AlphaFoldDB" id="A0ABD0JUG7"/>
<protein>
    <submittedName>
        <fullName evidence="1">Uncharacterized protein</fullName>
    </submittedName>
</protein>
<evidence type="ECO:0000313" key="2">
    <source>
        <dbReference type="Proteomes" id="UP001519460"/>
    </source>
</evidence>
<feature type="non-terminal residue" evidence="1">
    <location>
        <position position="88"/>
    </location>
</feature>
<sequence>MRRHTDLHLTTVTWLGDILASLGVGHSGECQRGRLALPGRCGDDGSRPRIERPPRACSARGPEPCHDVRDLALAAVAWFRFPLQLCPR</sequence>
<keyword evidence="2" id="KW-1185">Reference proteome</keyword>
<dbReference type="Proteomes" id="UP001519460">
    <property type="component" value="Unassembled WGS sequence"/>
</dbReference>
<accession>A0ABD0JUG7</accession>
<gene>
    <name evidence="1" type="ORF">BaRGS_00030544</name>
</gene>
<evidence type="ECO:0000313" key="1">
    <source>
        <dbReference type="EMBL" id="KAK7478183.1"/>
    </source>
</evidence>
<dbReference type="EMBL" id="JACVVK020000331">
    <property type="protein sequence ID" value="KAK7478183.1"/>
    <property type="molecule type" value="Genomic_DNA"/>
</dbReference>
<reference evidence="1 2" key="1">
    <citation type="journal article" date="2023" name="Sci. Data">
        <title>Genome assembly of the Korean intertidal mud-creeper Batillaria attramentaria.</title>
        <authorList>
            <person name="Patra A.K."/>
            <person name="Ho P.T."/>
            <person name="Jun S."/>
            <person name="Lee S.J."/>
            <person name="Kim Y."/>
            <person name="Won Y.J."/>
        </authorList>
    </citation>
    <scope>NUCLEOTIDE SEQUENCE [LARGE SCALE GENOMIC DNA]</scope>
    <source>
        <strain evidence="1">Wonlab-2016</strain>
    </source>
</reference>
<organism evidence="1 2">
    <name type="scientific">Batillaria attramentaria</name>
    <dbReference type="NCBI Taxonomy" id="370345"/>
    <lineage>
        <taxon>Eukaryota</taxon>
        <taxon>Metazoa</taxon>
        <taxon>Spiralia</taxon>
        <taxon>Lophotrochozoa</taxon>
        <taxon>Mollusca</taxon>
        <taxon>Gastropoda</taxon>
        <taxon>Caenogastropoda</taxon>
        <taxon>Sorbeoconcha</taxon>
        <taxon>Cerithioidea</taxon>
        <taxon>Batillariidae</taxon>
        <taxon>Batillaria</taxon>
    </lineage>
</organism>
<comment type="caution">
    <text evidence="1">The sequence shown here is derived from an EMBL/GenBank/DDBJ whole genome shotgun (WGS) entry which is preliminary data.</text>
</comment>
<name>A0ABD0JUG7_9CAEN</name>
<proteinExistence type="predicted"/>